<reference evidence="1" key="1">
    <citation type="journal article" date="2014" name="Int. J. Syst. Evol. Microbiol.">
        <title>Complete genome sequence of Corynebacterium casei LMG S-19264T (=DSM 44701T), isolated from a smear-ripened cheese.</title>
        <authorList>
            <consortium name="US DOE Joint Genome Institute (JGI-PGF)"/>
            <person name="Walter F."/>
            <person name="Albersmeier A."/>
            <person name="Kalinowski J."/>
            <person name="Ruckert C."/>
        </authorList>
    </citation>
    <scope>NUCLEOTIDE SEQUENCE</scope>
    <source>
        <strain evidence="1">JCM 4335</strain>
    </source>
</reference>
<reference evidence="1" key="2">
    <citation type="submission" date="2020-09" db="EMBL/GenBank/DDBJ databases">
        <authorList>
            <person name="Sun Q."/>
            <person name="Ohkuma M."/>
        </authorList>
    </citation>
    <scope>NUCLEOTIDE SEQUENCE</scope>
    <source>
        <strain evidence="1">JCM 4335</strain>
    </source>
</reference>
<name>A0A918EQ53_9ACTN</name>
<organism evidence="1 2">
    <name type="scientific">Streptomyces roseolilacinus</name>
    <dbReference type="NCBI Taxonomy" id="66904"/>
    <lineage>
        <taxon>Bacteria</taxon>
        <taxon>Bacillati</taxon>
        <taxon>Actinomycetota</taxon>
        <taxon>Actinomycetes</taxon>
        <taxon>Kitasatosporales</taxon>
        <taxon>Streptomycetaceae</taxon>
        <taxon>Streptomyces</taxon>
    </lineage>
</organism>
<evidence type="ECO:0000313" key="2">
    <source>
        <dbReference type="Proteomes" id="UP000654123"/>
    </source>
</evidence>
<proteinExistence type="predicted"/>
<dbReference type="EMBL" id="BMSV01000021">
    <property type="protein sequence ID" value="GGQ33547.1"/>
    <property type="molecule type" value="Genomic_DNA"/>
</dbReference>
<dbReference type="Proteomes" id="UP000654123">
    <property type="component" value="Unassembled WGS sequence"/>
</dbReference>
<keyword evidence="2" id="KW-1185">Reference proteome</keyword>
<sequence>MIWINGVRMTVHDVVTIPGAGSWAKDEVVRDYLSEDELKHHLQRTTDHIGTIPEDGTWVRFQPTGLNLIAEQHNHLRLEYLVRLLGITSFIDESLISENLADNSELRAAYSREIAGHFEGLGLRVPPGEVHKFGAESVFPKIGAPLPVLDDLLKDTASLPELRTGGNYIGITARYALALAWGYAKDIVAGRQSVVIKDLPKPVTDAEAEVKGVALAHWDVLENLITGIPVGAYLGDHLADDDARIPALREFCAAVVNALSVRAVNDVRLSLTARQDLKQPSARNKTTLSRLFLAWRDAHLANNLLIAFRNRVRYAGMGAHHVATLISKKLVPADVAVYDLRPADAEELASLHTATTLQSMIEHTATLRSMA</sequence>
<gene>
    <name evidence="1" type="ORF">GCM10010249_60090</name>
</gene>
<dbReference type="AlphaFoldDB" id="A0A918EQ53"/>
<accession>A0A918EQ53</accession>
<comment type="caution">
    <text evidence="1">The sequence shown here is derived from an EMBL/GenBank/DDBJ whole genome shotgun (WGS) entry which is preliminary data.</text>
</comment>
<evidence type="ECO:0000313" key="1">
    <source>
        <dbReference type="EMBL" id="GGQ33547.1"/>
    </source>
</evidence>
<protein>
    <submittedName>
        <fullName evidence="1">Uncharacterized protein</fullName>
    </submittedName>
</protein>